<evidence type="ECO:0000313" key="2">
    <source>
        <dbReference type="EMBL" id="MBB4894652.1"/>
    </source>
</evidence>
<accession>A0A7W7LRF2</accession>
<reference evidence="2 3" key="1">
    <citation type="submission" date="2020-08" db="EMBL/GenBank/DDBJ databases">
        <title>Genomic Encyclopedia of Type Strains, Phase III (KMG-III): the genomes of soil and plant-associated and newly described type strains.</title>
        <authorList>
            <person name="Whitman W."/>
        </authorList>
    </citation>
    <scope>NUCLEOTIDE SEQUENCE [LARGE SCALE GENOMIC DNA]</scope>
    <source>
        <strain evidence="2 3">CECT 3266</strain>
    </source>
</reference>
<evidence type="ECO:0000313" key="3">
    <source>
        <dbReference type="Proteomes" id="UP000556084"/>
    </source>
</evidence>
<name>A0A7W7LRF2_9ACTN</name>
<dbReference type="AlphaFoldDB" id="A0A7W7LRF2"/>
<protein>
    <submittedName>
        <fullName evidence="2">Uncharacterized protein</fullName>
    </submittedName>
</protein>
<gene>
    <name evidence="2" type="ORF">FHS39_003710</name>
</gene>
<evidence type="ECO:0000256" key="1">
    <source>
        <dbReference type="SAM" id="SignalP"/>
    </source>
</evidence>
<dbReference type="Proteomes" id="UP000556084">
    <property type="component" value="Unassembled WGS sequence"/>
</dbReference>
<dbReference type="RefSeq" id="WP_184350425.1">
    <property type="nucleotide sequence ID" value="NZ_JACHJH010000005.1"/>
</dbReference>
<keyword evidence="1" id="KW-0732">Signal</keyword>
<proteinExistence type="predicted"/>
<feature type="signal peptide" evidence="1">
    <location>
        <begin position="1"/>
        <end position="33"/>
    </location>
</feature>
<keyword evidence="3" id="KW-1185">Reference proteome</keyword>
<dbReference type="EMBL" id="JACHJH010000005">
    <property type="protein sequence ID" value="MBB4894652.1"/>
    <property type="molecule type" value="Genomic_DNA"/>
</dbReference>
<feature type="chain" id="PRO_5030995433" evidence="1">
    <location>
        <begin position="34"/>
        <end position="277"/>
    </location>
</feature>
<organism evidence="2 3">
    <name type="scientific">Streptomyces olivoverticillatus</name>
    <dbReference type="NCBI Taxonomy" id="66427"/>
    <lineage>
        <taxon>Bacteria</taxon>
        <taxon>Bacillati</taxon>
        <taxon>Actinomycetota</taxon>
        <taxon>Actinomycetes</taxon>
        <taxon>Kitasatosporales</taxon>
        <taxon>Streptomycetaceae</taxon>
        <taxon>Streptomyces</taxon>
    </lineage>
</organism>
<comment type="caution">
    <text evidence="2">The sequence shown here is derived from an EMBL/GenBank/DDBJ whole genome shotgun (WGS) entry which is preliminary data.</text>
</comment>
<sequence>MRGKSNPRLPRLAAGLTLGVFALASAVCTPAQAADGPPIPDLQGAVNVLHSDAVHDTVCRFLTANTKSGTSGKKIGPSKAVTCDPQQQFTLGDPIALYEITPDFVTGKAAPTLLSAVQLSYLVAKVTGPNGHNATVLLAAASLLGNWHMAAVRDGDGDVTNAAKATAGSTVFSEPQIHAWYKLTLDTVTPLNDAATTGLGGKSSVSLADYQKLVKGRFSDKMPGSDYDTKGFSSGYGLTAPKPDSSSSVPVALGGSAASAALVGGTFALRAYRRRLG</sequence>